<feature type="compositionally biased region" description="Low complexity" evidence="1">
    <location>
        <begin position="661"/>
        <end position="673"/>
    </location>
</feature>
<dbReference type="Proteomes" id="UP000308730">
    <property type="component" value="Unassembled WGS sequence"/>
</dbReference>
<evidence type="ECO:0000313" key="3">
    <source>
        <dbReference type="Proteomes" id="UP000308730"/>
    </source>
</evidence>
<evidence type="ECO:0000313" key="2">
    <source>
        <dbReference type="EMBL" id="THH30641.1"/>
    </source>
</evidence>
<dbReference type="OrthoDB" id="2422840at2759"/>
<evidence type="ECO:0000256" key="1">
    <source>
        <dbReference type="SAM" id="MobiDB-lite"/>
    </source>
</evidence>
<feature type="region of interest" description="Disordered" evidence="1">
    <location>
        <begin position="659"/>
        <end position="690"/>
    </location>
</feature>
<gene>
    <name evidence="2" type="ORF">EUX98_g3560</name>
</gene>
<comment type="caution">
    <text evidence="2">The sequence shown here is derived from an EMBL/GenBank/DDBJ whole genome shotgun (WGS) entry which is preliminary data.</text>
</comment>
<accession>A0A4S4MZ16</accession>
<keyword evidence="3" id="KW-1185">Reference proteome</keyword>
<reference evidence="2 3" key="1">
    <citation type="submission" date="2019-02" db="EMBL/GenBank/DDBJ databases">
        <title>Genome sequencing of the rare red list fungi Antrodiella citrinella (Flaviporus citrinellus).</title>
        <authorList>
            <person name="Buettner E."/>
            <person name="Kellner H."/>
        </authorList>
    </citation>
    <scope>NUCLEOTIDE SEQUENCE [LARGE SCALE GENOMIC DNA]</scope>
    <source>
        <strain evidence="2 3">DSM 108506</strain>
    </source>
</reference>
<dbReference type="AlphaFoldDB" id="A0A4S4MZ16"/>
<organism evidence="2 3">
    <name type="scientific">Antrodiella citrinella</name>
    <dbReference type="NCBI Taxonomy" id="2447956"/>
    <lineage>
        <taxon>Eukaryota</taxon>
        <taxon>Fungi</taxon>
        <taxon>Dikarya</taxon>
        <taxon>Basidiomycota</taxon>
        <taxon>Agaricomycotina</taxon>
        <taxon>Agaricomycetes</taxon>
        <taxon>Polyporales</taxon>
        <taxon>Steccherinaceae</taxon>
        <taxon>Antrodiella</taxon>
    </lineage>
</organism>
<proteinExistence type="predicted"/>
<name>A0A4S4MZ16_9APHY</name>
<protein>
    <submittedName>
        <fullName evidence="2">Uncharacterized protein</fullName>
    </submittedName>
</protein>
<dbReference type="EMBL" id="SGPM01000073">
    <property type="protein sequence ID" value="THH30641.1"/>
    <property type="molecule type" value="Genomic_DNA"/>
</dbReference>
<sequence length="690" mass="77656">MLMQIGGTQFGEMGNPLDFILREKLDDNETMMMDVPQLPPPTEHLPNPLLPLMLTDLIETKPGEQTCPTFNICRALKEVKGSQSLNIELSWRPFNFCYRVPTHEEVAGIDSTTTDSLRATLLSEVQDIEHLSPLLTEALGETGEDVQVLSSSSAQGWYEPAITIDYTCFYDFDDEYVLTEQERRRLHNYPPREHHLYELETCFPQGQEPIEDYRRSSSPKRLKLNNPGPDIVFTVPQSEDSGVFLTVPPEAEEQRNTSRFSQIADEAEGFPGPSQDGELFPDMDPIHFMHPDSPTHATVRHVSQAKDTEHEPFLSLSYDSTQRQLETNRYTQEDIPNHIIPTGSRPDNFERDQSSIPLASPLQHLLVPPGRQSLATFLELRAKKLSFTIEPALVSEVADDPVVPDLDRDLPSIPEELMDRNTLGSPSELPDQRHSHRYMAAMCIIEKRALVRSLALPHNAVALVEREDLGVALTSRAEELVETIGLISWRFPNVLIVFEAFPTSSYYQKDQVTSRVGVNAFSPPVVKAVHKFRRDLSLAEAYLTKCPETSVKYAFALSVDEVARYIRTFGDIAESEDTTNGAIWGDRVWLTDEQENERDLAHVDGMNACVASIILSQTTLEDFLDRSPEERNHEIGPLVGNARMMNFNRTLSLREEMMQLPSSSPPTVTTTTSGGDVQSHSLDAMDSTYL</sequence>